<protein>
    <submittedName>
        <fullName evidence="2">Acyl-CoA thioester hydrolase</fullName>
    </submittedName>
</protein>
<dbReference type="GO" id="GO:0016787">
    <property type="term" value="F:hydrolase activity"/>
    <property type="evidence" value="ECO:0007669"/>
    <property type="project" value="UniProtKB-KW"/>
</dbReference>
<keyword evidence="3" id="KW-1185">Reference proteome</keyword>
<dbReference type="RefSeq" id="WP_145344763.1">
    <property type="nucleotide sequence ID" value="NZ_VLLF01000007.1"/>
</dbReference>
<comment type="caution">
    <text evidence="2">The sequence shown here is derived from an EMBL/GenBank/DDBJ whole genome shotgun (WGS) entry which is preliminary data.</text>
</comment>
<dbReference type="SUPFAM" id="SSF54637">
    <property type="entry name" value="Thioesterase/thiol ester dehydrase-isomerase"/>
    <property type="match status" value="2"/>
</dbReference>
<proteinExistence type="predicted"/>
<evidence type="ECO:0000313" key="3">
    <source>
        <dbReference type="Proteomes" id="UP000320593"/>
    </source>
</evidence>
<dbReference type="Gene3D" id="3.10.129.10">
    <property type="entry name" value="Hotdog Thioesterase"/>
    <property type="match status" value="2"/>
</dbReference>
<evidence type="ECO:0000313" key="2">
    <source>
        <dbReference type="EMBL" id="TWI84674.1"/>
    </source>
</evidence>
<dbReference type="Proteomes" id="UP000320593">
    <property type="component" value="Unassembled WGS sequence"/>
</dbReference>
<reference evidence="2 3" key="1">
    <citation type="submission" date="2019-07" db="EMBL/GenBank/DDBJ databases">
        <title>Genomic Encyclopedia of Archaeal and Bacterial Type Strains, Phase II (KMG-II): from individual species to whole genera.</title>
        <authorList>
            <person name="Goeker M."/>
        </authorList>
    </citation>
    <scope>NUCLEOTIDE SEQUENCE [LARGE SCALE GENOMIC DNA]</scope>
    <source>
        <strain evidence="2 3">ATCC BAA-252</strain>
    </source>
</reference>
<dbReference type="InterPro" id="IPR029069">
    <property type="entry name" value="HotDog_dom_sf"/>
</dbReference>
<organism evidence="2 3">
    <name type="scientific">Roseibium hamelinense</name>
    <dbReference type="NCBI Taxonomy" id="150831"/>
    <lineage>
        <taxon>Bacteria</taxon>
        <taxon>Pseudomonadati</taxon>
        <taxon>Pseudomonadota</taxon>
        <taxon>Alphaproteobacteria</taxon>
        <taxon>Hyphomicrobiales</taxon>
        <taxon>Stappiaceae</taxon>
        <taxon>Roseibium</taxon>
    </lineage>
</organism>
<gene>
    <name evidence="2" type="ORF">JM93_03008</name>
</gene>
<sequence length="290" mass="32352">MPQTSTLYSFVNRWECDENDHLNVQFYFARFEEADRQFRLLSGLSDAVAGPRRVRHIRYHRELKDADLIEVRSGLAFDGPHMLTVIHEMLDPATGTLAATAIDGYDPGTHAAKSLRDRFAPHIVAMPEHAAPRGLGASPAPGRTGPSDLESQSAQICFRGTVMPRHLGPDNKADDGFALSAFTDGVVHVWQRTPMNHAFLTKHGYGRVAVEMKLTWHSPLKNGEAFYILTGFTGCREKTFSFRHHMFEARTDRLVACLDVVALVLDLKTRKSVALPGSAMDQIRRQTISV</sequence>
<dbReference type="OrthoDB" id="7597365at2"/>
<keyword evidence="2" id="KW-0378">Hydrolase</keyword>
<dbReference type="AlphaFoldDB" id="A0A562SUK7"/>
<feature type="region of interest" description="Disordered" evidence="1">
    <location>
        <begin position="130"/>
        <end position="151"/>
    </location>
</feature>
<dbReference type="EMBL" id="VLLF01000007">
    <property type="protein sequence ID" value="TWI84674.1"/>
    <property type="molecule type" value="Genomic_DNA"/>
</dbReference>
<accession>A0A562SUK7</accession>
<dbReference type="Pfam" id="PF13279">
    <property type="entry name" value="4HBT_2"/>
    <property type="match status" value="2"/>
</dbReference>
<name>A0A562SUK7_9HYPH</name>
<evidence type="ECO:0000256" key="1">
    <source>
        <dbReference type="SAM" id="MobiDB-lite"/>
    </source>
</evidence>